<feature type="compositionally biased region" description="Basic and acidic residues" evidence="1">
    <location>
        <begin position="34"/>
        <end position="47"/>
    </location>
</feature>
<accession>A0A927J0I0</accession>
<keyword evidence="3" id="KW-1185">Reference proteome</keyword>
<dbReference type="RefSeq" id="WP_191829269.1">
    <property type="nucleotide sequence ID" value="NZ_JACYHB010000008.1"/>
</dbReference>
<comment type="caution">
    <text evidence="2">The sequence shown here is derived from an EMBL/GenBank/DDBJ whole genome shotgun (WGS) entry which is preliminary data.</text>
</comment>
<dbReference type="SUPFAM" id="SSF51735">
    <property type="entry name" value="NAD(P)-binding Rossmann-fold domains"/>
    <property type="match status" value="1"/>
</dbReference>
<dbReference type="InterPro" id="IPR002347">
    <property type="entry name" value="SDR_fam"/>
</dbReference>
<evidence type="ECO:0000313" key="2">
    <source>
        <dbReference type="EMBL" id="MBD8079644.1"/>
    </source>
</evidence>
<dbReference type="AlphaFoldDB" id="A0A927J0I0"/>
<dbReference type="Gene3D" id="3.40.50.720">
    <property type="entry name" value="NAD(P)-binding Rossmann-like Domain"/>
    <property type="match status" value="1"/>
</dbReference>
<evidence type="ECO:0000313" key="3">
    <source>
        <dbReference type="Proteomes" id="UP000610846"/>
    </source>
</evidence>
<dbReference type="Proteomes" id="UP000610846">
    <property type="component" value="Unassembled WGS sequence"/>
</dbReference>
<dbReference type="EMBL" id="JACYHB010000008">
    <property type="protein sequence ID" value="MBD8079644.1"/>
    <property type="molecule type" value="Genomic_DNA"/>
</dbReference>
<reference evidence="2" key="2">
    <citation type="submission" date="2020-09" db="EMBL/GenBank/DDBJ databases">
        <authorList>
            <person name="Yu Y."/>
        </authorList>
    </citation>
    <scope>NUCLEOTIDE SEQUENCE</scope>
    <source>
        <strain evidence="2">KCTC 49039</strain>
    </source>
</reference>
<name>A0A927J0I0_9MICO</name>
<sequence length="81" mass="8456">MSAHGTVQGASPAASAHDGGTRRGEHPWTWASKDASRPSIEVERRGRPEEVAAATAFLCSARASYVIGSSYRVDAGSVVTI</sequence>
<proteinExistence type="predicted"/>
<gene>
    <name evidence="2" type="ORF">IF651_11310</name>
</gene>
<dbReference type="InterPro" id="IPR036291">
    <property type="entry name" value="NAD(P)-bd_dom_sf"/>
</dbReference>
<organism evidence="2 3">
    <name type="scientific">Cellulosimicrobium arenosum</name>
    <dbReference type="NCBI Taxonomy" id="2708133"/>
    <lineage>
        <taxon>Bacteria</taxon>
        <taxon>Bacillati</taxon>
        <taxon>Actinomycetota</taxon>
        <taxon>Actinomycetes</taxon>
        <taxon>Micrococcales</taxon>
        <taxon>Promicromonosporaceae</taxon>
        <taxon>Cellulosimicrobium</taxon>
    </lineage>
</organism>
<protein>
    <submittedName>
        <fullName evidence="2">SDR family oxidoreductase</fullName>
    </submittedName>
</protein>
<feature type="region of interest" description="Disordered" evidence="1">
    <location>
        <begin position="1"/>
        <end position="47"/>
    </location>
</feature>
<evidence type="ECO:0000256" key="1">
    <source>
        <dbReference type="SAM" id="MobiDB-lite"/>
    </source>
</evidence>
<dbReference type="Pfam" id="PF13561">
    <property type="entry name" value="adh_short_C2"/>
    <property type="match status" value="1"/>
</dbReference>
<reference evidence="2" key="1">
    <citation type="journal article" date="2018" name="Curr. Microbiol.">
        <title>Cellulosimicrobium arenosum sp. nov., Isolated from Marine Sediment Sand.</title>
        <authorList>
            <person name="Oh M."/>
            <person name="Kim J.H."/>
            <person name="Yoon J.H."/>
            <person name="Schumann P."/>
            <person name="Kim W."/>
        </authorList>
    </citation>
    <scope>NUCLEOTIDE SEQUENCE</scope>
    <source>
        <strain evidence="2">KCTC 49039</strain>
    </source>
</reference>